<reference evidence="2" key="2">
    <citation type="submission" date="2020-09" db="EMBL/GenBank/DDBJ databases">
        <authorList>
            <person name="Sun Q."/>
            <person name="Zhou Y."/>
        </authorList>
    </citation>
    <scope>NUCLEOTIDE SEQUENCE</scope>
    <source>
        <strain evidence="2">CGMCC 4.7679</strain>
    </source>
</reference>
<name>A0A8H9IWP4_9PSEU</name>
<dbReference type="PROSITE" id="PS51257">
    <property type="entry name" value="PROKAR_LIPOPROTEIN"/>
    <property type="match status" value="1"/>
</dbReference>
<organism evidence="2 3">
    <name type="scientific">Amycolatopsis bartoniae</name>
    <dbReference type="NCBI Taxonomy" id="941986"/>
    <lineage>
        <taxon>Bacteria</taxon>
        <taxon>Bacillati</taxon>
        <taxon>Actinomycetota</taxon>
        <taxon>Actinomycetes</taxon>
        <taxon>Pseudonocardiales</taxon>
        <taxon>Pseudonocardiaceae</taxon>
        <taxon>Amycolatopsis</taxon>
    </lineage>
</organism>
<proteinExistence type="predicted"/>
<sequence length="139" mass="15047">MSVRVRKSARGLEKAAGKPSRGFTSVSGTITGCRRRPPWGQPGDLASDDREPPAGGGERRCGAGWESSRRTTGTIATDRRSRRSRVQGPSPPDNRNYREALEKAAGAPAWGSHTNLRQRGMAAVVPFREESPARRPIPS</sequence>
<keyword evidence="3" id="KW-1185">Reference proteome</keyword>
<gene>
    <name evidence="2" type="ORF">GCM10017566_41580</name>
</gene>
<evidence type="ECO:0000313" key="3">
    <source>
        <dbReference type="Proteomes" id="UP000658656"/>
    </source>
</evidence>
<dbReference type="AlphaFoldDB" id="A0A8H9IWP4"/>
<protein>
    <submittedName>
        <fullName evidence="2">Uncharacterized protein</fullName>
    </submittedName>
</protein>
<dbReference type="Proteomes" id="UP000658656">
    <property type="component" value="Unassembled WGS sequence"/>
</dbReference>
<dbReference type="EMBL" id="BNAV01000005">
    <property type="protein sequence ID" value="GHF63626.1"/>
    <property type="molecule type" value="Genomic_DNA"/>
</dbReference>
<comment type="caution">
    <text evidence="2">The sequence shown here is derived from an EMBL/GenBank/DDBJ whole genome shotgun (WGS) entry which is preliminary data.</text>
</comment>
<evidence type="ECO:0000313" key="2">
    <source>
        <dbReference type="EMBL" id="GHF63626.1"/>
    </source>
</evidence>
<evidence type="ECO:0000256" key="1">
    <source>
        <dbReference type="SAM" id="MobiDB-lite"/>
    </source>
</evidence>
<feature type="region of interest" description="Disordered" evidence="1">
    <location>
        <begin position="1"/>
        <end position="115"/>
    </location>
</feature>
<reference evidence="2" key="1">
    <citation type="journal article" date="2014" name="Int. J. Syst. Evol. Microbiol.">
        <title>Complete genome sequence of Corynebacterium casei LMG S-19264T (=DSM 44701T), isolated from a smear-ripened cheese.</title>
        <authorList>
            <consortium name="US DOE Joint Genome Institute (JGI-PGF)"/>
            <person name="Walter F."/>
            <person name="Albersmeier A."/>
            <person name="Kalinowski J."/>
            <person name="Ruckert C."/>
        </authorList>
    </citation>
    <scope>NUCLEOTIDE SEQUENCE</scope>
    <source>
        <strain evidence="2">CGMCC 4.7679</strain>
    </source>
</reference>
<accession>A0A8H9IWP4</accession>
<feature type="compositionally biased region" description="Basic and acidic residues" evidence="1">
    <location>
        <begin position="47"/>
        <end position="61"/>
    </location>
</feature>